<dbReference type="GO" id="GO:0006869">
    <property type="term" value="P:lipid transport"/>
    <property type="evidence" value="ECO:0007669"/>
    <property type="project" value="UniProtKB-KW"/>
</dbReference>
<keyword evidence="13" id="KW-1133">Transmembrane helix</keyword>
<dbReference type="InParanoid" id="T0QCL2"/>
<dbReference type="Proteomes" id="UP000030762">
    <property type="component" value="Unassembled WGS sequence"/>
</dbReference>
<sequence length="1037" mass="116161">MRHHSSPEISSEVMASALELTEASLWAKMADDEKVYVEPQFELYRCYPPDTTLPKYFVKAWLPYAADTLFNVLADIAYRKTWDASVKQAYVVDQSPRDCMLDVVYWCIKMPWPFSNRDYVYHRRVAYLENAFVLVAHAGLHKDAPEVNHTIRVEAFASRIVIRSSGVNGCDIYVEYCDESNYSVPNTLINWGLQTGLSSYLNDLKMACANYAAYTRSFSDDAVQEIPSQLVRLRSERKSSMRRPSLRHARSYSVDEPDPTVFPPSPTHRRLSPTSRSARSVSAFALPTADASTFFLDFMQDHTGLRLETDVYSKLAVVLGCDPGTEAAKSMAALPRGTIVVSLNAVSVQGQSVKEIVDRIRRAPRPLVIGFQLVHDDIVATSVLEKSDDAVKLHVHHSDNLHEYIGGRAPKAGAVLMRPFTFHHDVIVPAGWQVLEINGANMLELSLNEVVHYLRCNTSAKLVVLGKEDRPKLSLTRRLSRAFSSKSLKPKPLSASSSSSSTPLSTLPPSPSAADVDARALRETLMDYGHVAVNLDNAQWVWTHIELLMNEERHFSAGPLIEKLEQFLSARKDNPLCASIQAQVDAKQPALTVVKERCAQGMHALHEFNADADAGWRFAQTYFGVSTHWKPGDDGTIWLKLDGICEGVDIFNALAVVRETDLFNLWAPFCNKSSLLATLGRVELITYLSVAIPLMQRDAVVHAFGINATYEHRCVVLLGKSITEDQSPVNNIEFPPVKGWNADRMELRAFRALVEPYARNRGRTCIVVNVHPKCPVPMSLLNFTIKKMAGVLLYLLMREAAKVEKHTNEPGTTNPHVLRIQNDPFYAWLRLRMNKWFEHLDAGTLPTPLSVRPRLDRASSGSVYGTRIESQTNLKSAPTRRKSGVDVVRAVLDRVYDVAVWPYVLLALVYGYLVTPATPLLHAHGMKALLTCAFAWFGVAGSFSWQARVNEHVMAEIQRLRFRVVVLALFFELLSTVMAYVWTHHLACRVGPSHSQLACSQRSPIEVRTTDHFWMVANSFLAASFTVGIQILVKIHI</sequence>
<evidence type="ECO:0000256" key="7">
    <source>
        <dbReference type="ARBA" id="ARBA00023121"/>
    </source>
</evidence>
<keyword evidence="3" id="KW-0963">Cytoplasm</keyword>
<dbReference type="PROSITE" id="PS50848">
    <property type="entry name" value="START"/>
    <property type="match status" value="1"/>
</dbReference>
<keyword evidence="5" id="KW-0007">Acetylation</keyword>
<evidence type="ECO:0000256" key="8">
    <source>
        <dbReference type="ARBA" id="ARBA00063535"/>
    </source>
</evidence>
<dbReference type="GO" id="GO:0005829">
    <property type="term" value="C:cytosol"/>
    <property type="evidence" value="ECO:0007669"/>
    <property type="project" value="UniProtKB-ARBA"/>
</dbReference>
<keyword evidence="7" id="KW-0446">Lipid-binding</keyword>
<feature type="region of interest" description="Disordered" evidence="12">
    <location>
        <begin position="486"/>
        <end position="513"/>
    </location>
</feature>
<dbReference type="eggNOG" id="KOG2761">
    <property type="taxonomic scope" value="Eukaryota"/>
</dbReference>
<name>T0QCL2_SAPDV</name>
<keyword evidence="13" id="KW-0812">Transmembrane</keyword>
<evidence type="ECO:0000256" key="10">
    <source>
        <dbReference type="ARBA" id="ARBA00077188"/>
    </source>
</evidence>
<dbReference type="PANTHER" id="PTHR19308">
    <property type="entry name" value="PHOSPHATIDYLCHOLINE TRANSFER PROTEIN"/>
    <property type="match status" value="1"/>
</dbReference>
<keyword evidence="6" id="KW-0445">Lipid transport</keyword>
<dbReference type="GO" id="GO:0008289">
    <property type="term" value="F:lipid binding"/>
    <property type="evidence" value="ECO:0007669"/>
    <property type="project" value="UniProtKB-KW"/>
</dbReference>
<comment type="subcellular location">
    <subcellularLocation>
        <location evidence="1">Cytoplasm</location>
    </subcellularLocation>
</comment>
<dbReference type="SMART" id="SM00234">
    <property type="entry name" value="START"/>
    <property type="match status" value="1"/>
</dbReference>
<dbReference type="VEuPathDB" id="FungiDB:SDRG_10166"/>
<dbReference type="Pfam" id="PF01852">
    <property type="entry name" value="START"/>
    <property type="match status" value="1"/>
</dbReference>
<dbReference type="OrthoDB" id="1295045at2759"/>
<feature type="transmembrane region" description="Helical" evidence="13">
    <location>
        <begin position="964"/>
        <end position="983"/>
    </location>
</feature>
<feature type="compositionally biased region" description="Low complexity" evidence="12">
    <location>
        <begin position="486"/>
        <end position="505"/>
    </location>
</feature>
<evidence type="ECO:0000256" key="13">
    <source>
        <dbReference type="SAM" id="Phobius"/>
    </source>
</evidence>
<dbReference type="RefSeq" id="XP_008614367.1">
    <property type="nucleotide sequence ID" value="XM_008616145.1"/>
</dbReference>
<keyword evidence="13" id="KW-0472">Membrane</keyword>
<accession>T0QCL2</accession>
<dbReference type="PANTHER" id="PTHR19308:SF39">
    <property type="entry name" value="PHOSPHATIDYLCHOLINE TRANSFER PROTEIN"/>
    <property type="match status" value="1"/>
</dbReference>
<evidence type="ECO:0000259" key="14">
    <source>
        <dbReference type="PROSITE" id="PS50848"/>
    </source>
</evidence>
<dbReference type="SUPFAM" id="SSF55961">
    <property type="entry name" value="Bet v1-like"/>
    <property type="match status" value="2"/>
</dbReference>
<feature type="domain" description="START" evidence="14">
    <location>
        <begin position="21"/>
        <end position="213"/>
    </location>
</feature>
<feature type="transmembrane region" description="Helical" evidence="13">
    <location>
        <begin position="895"/>
        <end position="913"/>
    </location>
</feature>
<dbReference type="InterPro" id="IPR051213">
    <property type="entry name" value="START_lipid_transfer"/>
</dbReference>
<evidence type="ECO:0000256" key="4">
    <source>
        <dbReference type="ARBA" id="ARBA00022553"/>
    </source>
</evidence>
<keyword evidence="4" id="KW-0597">Phosphoprotein</keyword>
<feature type="transmembrane region" description="Helical" evidence="13">
    <location>
        <begin position="1013"/>
        <end position="1033"/>
    </location>
</feature>
<evidence type="ECO:0000256" key="12">
    <source>
        <dbReference type="SAM" id="MobiDB-lite"/>
    </source>
</evidence>
<evidence type="ECO:0000313" key="15">
    <source>
        <dbReference type="EMBL" id="EQC32426.1"/>
    </source>
</evidence>
<evidence type="ECO:0000256" key="5">
    <source>
        <dbReference type="ARBA" id="ARBA00022990"/>
    </source>
</evidence>
<keyword evidence="16" id="KW-1185">Reference proteome</keyword>
<protein>
    <recommendedName>
        <fullName evidence="9">Phosphatidylcholine transfer protein</fullName>
    </recommendedName>
    <alternativeName>
        <fullName evidence="11">START domain-containing protein 2</fullName>
    </alternativeName>
    <alternativeName>
        <fullName evidence="10">StAR-related lipid transfer protein 2</fullName>
    </alternativeName>
</protein>
<dbReference type="InterPro" id="IPR023393">
    <property type="entry name" value="START-like_dom_sf"/>
</dbReference>
<dbReference type="EMBL" id="JH767164">
    <property type="protein sequence ID" value="EQC32426.1"/>
    <property type="molecule type" value="Genomic_DNA"/>
</dbReference>
<evidence type="ECO:0000256" key="1">
    <source>
        <dbReference type="ARBA" id="ARBA00004496"/>
    </source>
</evidence>
<evidence type="ECO:0000313" key="16">
    <source>
        <dbReference type="Proteomes" id="UP000030762"/>
    </source>
</evidence>
<gene>
    <name evidence="15" type="ORF">SDRG_10166</name>
</gene>
<comment type="subunit">
    <text evidence="8">Interacts with ACOT13/THEM2.</text>
</comment>
<proteinExistence type="predicted"/>
<organism evidence="15 16">
    <name type="scientific">Saprolegnia diclina (strain VS20)</name>
    <dbReference type="NCBI Taxonomy" id="1156394"/>
    <lineage>
        <taxon>Eukaryota</taxon>
        <taxon>Sar</taxon>
        <taxon>Stramenopiles</taxon>
        <taxon>Oomycota</taxon>
        <taxon>Saprolegniomycetes</taxon>
        <taxon>Saprolegniales</taxon>
        <taxon>Saprolegniaceae</taxon>
        <taxon>Saprolegnia</taxon>
    </lineage>
</organism>
<feature type="region of interest" description="Disordered" evidence="12">
    <location>
        <begin position="235"/>
        <end position="275"/>
    </location>
</feature>
<dbReference type="AlphaFoldDB" id="T0QCL2"/>
<evidence type="ECO:0000256" key="6">
    <source>
        <dbReference type="ARBA" id="ARBA00023055"/>
    </source>
</evidence>
<dbReference type="GeneID" id="19950893"/>
<dbReference type="OMA" id="ANIDPKC"/>
<dbReference type="Gene3D" id="3.30.530.20">
    <property type="match status" value="2"/>
</dbReference>
<dbReference type="FunFam" id="3.30.530.20:FF:000017">
    <property type="entry name" value="Phosphatidylcholine transfer protein, putative"/>
    <property type="match status" value="1"/>
</dbReference>
<reference evidence="15 16" key="1">
    <citation type="submission" date="2012-04" db="EMBL/GenBank/DDBJ databases">
        <title>The Genome Sequence of Saprolegnia declina VS20.</title>
        <authorList>
            <consortium name="The Broad Institute Genome Sequencing Platform"/>
            <person name="Russ C."/>
            <person name="Nusbaum C."/>
            <person name="Tyler B."/>
            <person name="van West P."/>
            <person name="Dieguez-Uribeondo J."/>
            <person name="de Bruijn I."/>
            <person name="Tripathy S."/>
            <person name="Jiang R."/>
            <person name="Young S.K."/>
            <person name="Zeng Q."/>
            <person name="Gargeya S."/>
            <person name="Fitzgerald M."/>
            <person name="Haas B."/>
            <person name="Abouelleil A."/>
            <person name="Alvarado L."/>
            <person name="Arachchi H.M."/>
            <person name="Berlin A."/>
            <person name="Chapman S.B."/>
            <person name="Goldberg J."/>
            <person name="Griggs A."/>
            <person name="Gujja S."/>
            <person name="Hansen M."/>
            <person name="Howarth C."/>
            <person name="Imamovic A."/>
            <person name="Larimer J."/>
            <person name="McCowen C."/>
            <person name="Montmayeur A."/>
            <person name="Murphy C."/>
            <person name="Neiman D."/>
            <person name="Pearson M."/>
            <person name="Priest M."/>
            <person name="Roberts A."/>
            <person name="Saif S."/>
            <person name="Shea T."/>
            <person name="Sisk P."/>
            <person name="Sykes S."/>
            <person name="Wortman J."/>
            <person name="Nusbaum C."/>
            <person name="Birren B."/>
        </authorList>
    </citation>
    <scope>NUCLEOTIDE SEQUENCE [LARGE SCALE GENOMIC DNA]</scope>
    <source>
        <strain evidence="15 16">VS20</strain>
    </source>
</reference>
<dbReference type="InterPro" id="IPR002913">
    <property type="entry name" value="START_lipid-bd_dom"/>
</dbReference>
<evidence type="ECO:0000256" key="2">
    <source>
        <dbReference type="ARBA" id="ARBA00022448"/>
    </source>
</evidence>
<evidence type="ECO:0000256" key="9">
    <source>
        <dbReference type="ARBA" id="ARBA00069061"/>
    </source>
</evidence>
<evidence type="ECO:0000256" key="3">
    <source>
        <dbReference type="ARBA" id="ARBA00022490"/>
    </source>
</evidence>
<feature type="compositionally biased region" description="Basic residues" evidence="12">
    <location>
        <begin position="240"/>
        <end position="250"/>
    </location>
</feature>
<evidence type="ECO:0000256" key="11">
    <source>
        <dbReference type="ARBA" id="ARBA00079049"/>
    </source>
</evidence>
<keyword evidence="2" id="KW-0813">Transport</keyword>